<evidence type="ECO:0000256" key="8">
    <source>
        <dbReference type="SAM" id="Phobius"/>
    </source>
</evidence>
<dbReference type="GeneID" id="111313965"/>
<evidence type="ECO:0000256" key="3">
    <source>
        <dbReference type="ARBA" id="ARBA00022857"/>
    </source>
</evidence>
<keyword evidence="4" id="KW-0444">Lipid biosynthesis</keyword>
<keyword evidence="3" id="KW-0521">NADP</keyword>
<dbReference type="InterPro" id="IPR036291">
    <property type="entry name" value="NAD(P)-bd_dom_sf"/>
</dbReference>
<name>A0A6P6B0A5_DURZI</name>
<keyword evidence="8" id="KW-0812">Transmembrane</keyword>
<feature type="transmembrane region" description="Helical" evidence="8">
    <location>
        <begin position="12"/>
        <end position="31"/>
    </location>
</feature>
<comment type="subcellular location">
    <subcellularLocation>
        <location evidence="1">Membrane</location>
        <topology evidence="1">Single-pass type II membrane protein</topology>
    </subcellularLocation>
</comment>
<evidence type="ECO:0000256" key="6">
    <source>
        <dbReference type="ARBA" id="ARBA00023002"/>
    </source>
</evidence>
<keyword evidence="5" id="KW-0735">Signal-anchor</keyword>
<sequence length="311" mass="34569">MKLIIHKLISILLPPLAILLLLFLFPPYLIFKYISHKIRSFCREDVAGKVVLITGASSGIGEHLAYEYARRGARLALVARREDRLCEVADKSLELGSPDVIVIPADVSNMEHCKRFIDKAVNYFGRLDHLVNNAAIVKLGMFEDVTHVSEFAPTMNTNFWGSAYGTHFAVPHLRKSKGKIIVIASVAGWMPLPKISFYNAGKAALVSFYETLRVEFGSDIGITIVTPGLIETDMVQGEEFTSEIQVGFIPSESAEACAKAIVASACRGDRYLTEPSWYRLTLLLKILCPELLDSICRLTLFGRRRSSKKTS</sequence>
<comment type="similarity">
    <text evidence="2 7">Belongs to the short-chain dehydrogenases/reductases (SDR) family.</text>
</comment>
<keyword evidence="8" id="KW-0472">Membrane</keyword>
<evidence type="ECO:0000256" key="1">
    <source>
        <dbReference type="ARBA" id="ARBA00004606"/>
    </source>
</evidence>
<organism evidence="9 10">
    <name type="scientific">Durio zibethinus</name>
    <name type="common">Durian</name>
    <dbReference type="NCBI Taxonomy" id="66656"/>
    <lineage>
        <taxon>Eukaryota</taxon>
        <taxon>Viridiplantae</taxon>
        <taxon>Streptophyta</taxon>
        <taxon>Embryophyta</taxon>
        <taxon>Tracheophyta</taxon>
        <taxon>Spermatophyta</taxon>
        <taxon>Magnoliopsida</taxon>
        <taxon>eudicotyledons</taxon>
        <taxon>Gunneridae</taxon>
        <taxon>Pentapetalae</taxon>
        <taxon>rosids</taxon>
        <taxon>malvids</taxon>
        <taxon>Malvales</taxon>
        <taxon>Malvaceae</taxon>
        <taxon>Helicteroideae</taxon>
        <taxon>Durio</taxon>
    </lineage>
</organism>
<dbReference type="SUPFAM" id="SSF51735">
    <property type="entry name" value="NAD(P)-binding Rossmann-fold domains"/>
    <property type="match status" value="1"/>
</dbReference>
<proteinExistence type="inferred from homology"/>
<accession>A0A6P6B0A5</accession>
<gene>
    <name evidence="10" type="primary">LOC111313965</name>
</gene>
<protein>
    <submittedName>
        <fullName evidence="10">11-beta-hydroxysteroid dehydrogenase 1B-like</fullName>
    </submittedName>
</protein>
<dbReference type="GO" id="GO:0016491">
    <property type="term" value="F:oxidoreductase activity"/>
    <property type="evidence" value="ECO:0007669"/>
    <property type="project" value="UniProtKB-KW"/>
</dbReference>
<dbReference type="GO" id="GO:0006694">
    <property type="term" value="P:steroid biosynthetic process"/>
    <property type="evidence" value="ECO:0007669"/>
    <property type="project" value="UniProtKB-KW"/>
</dbReference>
<dbReference type="PANTHER" id="PTHR43391:SF90">
    <property type="entry name" value="11-BETA-HYDROXYSTEROID DEHYDROGENASE-LIKE 4A-RELATED"/>
    <property type="match status" value="1"/>
</dbReference>
<evidence type="ECO:0000256" key="2">
    <source>
        <dbReference type="ARBA" id="ARBA00006484"/>
    </source>
</evidence>
<keyword evidence="4" id="KW-0443">Lipid metabolism</keyword>
<evidence type="ECO:0000313" key="9">
    <source>
        <dbReference type="Proteomes" id="UP000515121"/>
    </source>
</evidence>
<dbReference type="GO" id="GO:0005829">
    <property type="term" value="C:cytosol"/>
    <property type="evidence" value="ECO:0007669"/>
    <property type="project" value="TreeGrafter"/>
</dbReference>
<evidence type="ECO:0000256" key="7">
    <source>
        <dbReference type="RuleBase" id="RU000363"/>
    </source>
</evidence>
<dbReference type="KEGG" id="dzi:111313965"/>
<keyword evidence="8" id="KW-1133">Transmembrane helix</keyword>
<dbReference type="NCBIfam" id="NF004825">
    <property type="entry name" value="PRK06181.1"/>
    <property type="match status" value="1"/>
</dbReference>
<evidence type="ECO:0000313" key="10">
    <source>
        <dbReference type="RefSeq" id="XP_022770622.1"/>
    </source>
</evidence>
<evidence type="ECO:0000256" key="5">
    <source>
        <dbReference type="ARBA" id="ARBA00022968"/>
    </source>
</evidence>
<reference evidence="10" key="1">
    <citation type="submission" date="2025-08" db="UniProtKB">
        <authorList>
            <consortium name="RefSeq"/>
        </authorList>
    </citation>
    <scope>IDENTIFICATION</scope>
    <source>
        <tissue evidence="10">Fruit stalk</tissue>
    </source>
</reference>
<dbReference type="PROSITE" id="PS00061">
    <property type="entry name" value="ADH_SHORT"/>
    <property type="match status" value="1"/>
</dbReference>
<keyword evidence="9" id="KW-1185">Reference proteome</keyword>
<dbReference type="Proteomes" id="UP000515121">
    <property type="component" value="Unplaced"/>
</dbReference>
<dbReference type="AlphaFoldDB" id="A0A6P6B0A5"/>
<dbReference type="Gene3D" id="3.40.50.720">
    <property type="entry name" value="NAD(P)-binding Rossmann-like Domain"/>
    <property type="match status" value="1"/>
</dbReference>
<dbReference type="RefSeq" id="XP_022770622.1">
    <property type="nucleotide sequence ID" value="XM_022914887.1"/>
</dbReference>
<dbReference type="InterPro" id="IPR020904">
    <property type="entry name" value="Sc_DH/Rdtase_CS"/>
</dbReference>
<dbReference type="PRINTS" id="PR00080">
    <property type="entry name" value="SDRFAMILY"/>
</dbReference>
<dbReference type="OrthoDB" id="47007at2759"/>
<dbReference type="InterPro" id="IPR002347">
    <property type="entry name" value="SDR_fam"/>
</dbReference>
<dbReference type="PANTHER" id="PTHR43391">
    <property type="entry name" value="RETINOL DEHYDROGENASE-RELATED"/>
    <property type="match status" value="1"/>
</dbReference>
<dbReference type="GO" id="GO:0016020">
    <property type="term" value="C:membrane"/>
    <property type="evidence" value="ECO:0007669"/>
    <property type="project" value="UniProtKB-SubCell"/>
</dbReference>
<dbReference type="Pfam" id="PF00106">
    <property type="entry name" value="adh_short"/>
    <property type="match status" value="1"/>
</dbReference>
<keyword evidence="6" id="KW-0560">Oxidoreductase</keyword>
<dbReference type="PRINTS" id="PR00081">
    <property type="entry name" value="GDHRDH"/>
</dbReference>
<evidence type="ECO:0000256" key="4">
    <source>
        <dbReference type="ARBA" id="ARBA00022955"/>
    </source>
</evidence>
<keyword evidence="4" id="KW-0752">Steroid biosynthesis</keyword>